<dbReference type="AlphaFoldDB" id="A0A803MR71"/>
<protein>
    <recommendedName>
        <fullName evidence="2">Zinc knuckle CX2CX4HX4C domain-containing protein</fullName>
    </recommendedName>
</protein>
<evidence type="ECO:0000313" key="4">
    <source>
        <dbReference type="Proteomes" id="UP000596660"/>
    </source>
</evidence>
<dbReference type="Gramene" id="AUR62033772-RA">
    <property type="protein sequence ID" value="AUR62033772-RA:cds"/>
    <property type="gene ID" value="AUR62033772"/>
</dbReference>
<dbReference type="Proteomes" id="UP000596660">
    <property type="component" value="Unplaced"/>
</dbReference>
<evidence type="ECO:0000259" key="2">
    <source>
        <dbReference type="Pfam" id="PF14392"/>
    </source>
</evidence>
<dbReference type="Pfam" id="PF14392">
    <property type="entry name" value="zf-CCHC_4"/>
    <property type="match status" value="1"/>
</dbReference>
<feature type="compositionally biased region" description="Basic and acidic residues" evidence="1">
    <location>
        <begin position="115"/>
        <end position="132"/>
    </location>
</feature>
<keyword evidence="4" id="KW-1185">Reference proteome</keyword>
<reference evidence="3" key="2">
    <citation type="submission" date="2021-03" db="UniProtKB">
        <authorList>
            <consortium name="EnsemblPlants"/>
        </authorList>
    </citation>
    <scope>IDENTIFICATION</scope>
</reference>
<dbReference type="EnsemblPlants" id="AUR62033772-RA">
    <property type="protein sequence ID" value="AUR62033772-RA:cds"/>
    <property type="gene ID" value="AUR62033772"/>
</dbReference>
<reference evidence="3" key="1">
    <citation type="journal article" date="2017" name="Nature">
        <title>The genome of Chenopodium quinoa.</title>
        <authorList>
            <person name="Jarvis D.E."/>
            <person name="Ho Y.S."/>
            <person name="Lightfoot D.J."/>
            <person name="Schmoeckel S.M."/>
            <person name="Li B."/>
            <person name="Borm T.J.A."/>
            <person name="Ohyanagi H."/>
            <person name="Mineta K."/>
            <person name="Michell C.T."/>
            <person name="Saber N."/>
            <person name="Kharbatia N.M."/>
            <person name="Rupper R.R."/>
            <person name="Sharp A.R."/>
            <person name="Dally N."/>
            <person name="Boughton B.A."/>
            <person name="Woo Y.H."/>
            <person name="Gao G."/>
            <person name="Schijlen E.G.W.M."/>
            <person name="Guo X."/>
            <person name="Momin A.A."/>
            <person name="Negrao S."/>
            <person name="Al-Babili S."/>
            <person name="Gehring C."/>
            <person name="Roessner U."/>
            <person name="Jung C."/>
            <person name="Murphy K."/>
            <person name="Arold S.T."/>
            <person name="Gojobori T."/>
            <person name="van der Linden C.G."/>
            <person name="van Loo E.N."/>
            <person name="Jellen E.N."/>
            <person name="Maughan P.J."/>
            <person name="Tester M."/>
        </authorList>
    </citation>
    <scope>NUCLEOTIDE SEQUENCE [LARGE SCALE GENOMIC DNA]</scope>
    <source>
        <strain evidence="3">cv. PI 614886</strain>
    </source>
</reference>
<evidence type="ECO:0000313" key="3">
    <source>
        <dbReference type="EnsemblPlants" id="AUR62033772-RA:cds"/>
    </source>
</evidence>
<name>A0A803MR71_CHEQI</name>
<feature type="region of interest" description="Disordered" evidence="1">
    <location>
        <begin position="106"/>
        <end position="173"/>
    </location>
</feature>
<proteinExistence type="predicted"/>
<accession>A0A803MR71</accession>
<feature type="domain" description="Zinc knuckle CX2CX4HX4C" evidence="2">
    <location>
        <begin position="3"/>
        <end position="49"/>
    </location>
</feature>
<evidence type="ECO:0000256" key="1">
    <source>
        <dbReference type="SAM" id="MobiDB-lite"/>
    </source>
</evidence>
<dbReference type="InterPro" id="IPR025836">
    <property type="entry name" value="Zn_knuckle_CX2CX4HX4C"/>
</dbReference>
<sequence>MVVDLSQPLIPGCFIPLEGDRIIWVHFRYEGIFRFCKKCGFARHSEKKCCINRAVATRRMKSRVGTLERQGMRVIYGPREHNYYSNFIRGPPKKGKYRDPEVNLVRPEEPEDIPMEDRNLGGDANSDSKDSSDNSGGSGGSGDYFTGSDNLSDSSDHGGGTISRAFSPPGTRLGLGKDPYAQFFPFARLSEKDSPCISNELARVVNPNLSLNSSMKCASAAVNVSTRDSPSLVGHSQQFSMELAQLSHRGPPPTVSASGLVGNYTISPPKTSNFEVGESSSRPTLFYIRRGRQLARSLRFSGSRVHPYPRALNPPFLPYSPSVFGGGLPNLPLTEFDPPKSSASPMAPINFDELFNSPGPNSRQIHIISSDSEKLIDSEQGIQSDGGNNIRGSFTDLKWGEINRLATLNRWSKKGAFAFWRGGVTRNRSFVSKAITDEDMARHWGLHVDDDILDRAKKRKSPSPSSSLDSTGSTAMKKLRLGPFTSNRINTTVGMDWETNQQLVCPFLDS</sequence>
<organism evidence="3 4">
    <name type="scientific">Chenopodium quinoa</name>
    <name type="common">Quinoa</name>
    <dbReference type="NCBI Taxonomy" id="63459"/>
    <lineage>
        <taxon>Eukaryota</taxon>
        <taxon>Viridiplantae</taxon>
        <taxon>Streptophyta</taxon>
        <taxon>Embryophyta</taxon>
        <taxon>Tracheophyta</taxon>
        <taxon>Spermatophyta</taxon>
        <taxon>Magnoliopsida</taxon>
        <taxon>eudicotyledons</taxon>
        <taxon>Gunneridae</taxon>
        <taxon>Pentapetalae</taxon>
        <taxon>Caryophyllales</taxon>
        <taxon>Chenopodiaceae</taxon>
        <taxon>Chenopodioideae</taxon>
        <taxon>Atripliceae</taxon>
        <taxon>Chenopodium</taxon>
    </lineage>
</organism>